<dbReference type="EC" id="2.1.1.104" evidence="2"/>
<comment type="similarity">
    <text evidence="7">Belongs to the class I-like SAM-binding methyltransferase superfamily. Cation-dependent O-methyltransferase family.</text>
</comment>
<dbReference type="PROSITE" id="PS51682">
    <property type="entry name" value="SAM_OMT_I"/>
    <property type="match status" value="1"/>
</dbReference>
<evidence type="ECO:0000256" key="4">
    <source>
        <dbReference type="ARBA" id="ARBA00022679"/>
    </source>
</evidence>
<evidence type="ECO:0000256" key="7">
    <source>
        <dbReference type="ARBA" id="ARBA00023453"/>
    </source>
</evidence>
<dbReference type="GO" id="GO:0009809">
    <property type="term" value="P:lignin biosynthetic process"/>
    <property type="evidence" value="ECO:0007669"/>
    <property type="project" value="UniProtKB-KW"/>
</dbReference>
<gene>
    <name evidence="8" type="primary">In04</name>
</gene>
<evidence type="ECO:0000256" key="1">
    <source>
        <dbReference type="ARBA" id="ARBA00004928"/>
    </source>
</evidence>
<dbReference type="Pfam" id="PF01596">
    <property type="entry name" value="Methyltransf_3"/>
    <property type="match status" value="1"/>
</dbReference>
<dbReference type="GO" id="GO:0042409">
    <property type="term" value="F:caffeoyl-CoA O-methyltransferase activity"/>
    <property type="evidence" value="ECO:0007669"/>
    <property type="project" value="UniProtKB-EC"/>
</dbReference>
<evidence type="ECO:0000256" key="2">
    <source>
        <dbReference type="ARBA" id="ARBA00012165"/>
    </source>
</evidence>
<dbReference type="InterPro" id="IPR002935">
    <property type="entry name" value="SAM_O-MeTrfase"/>
</dbReference>
<evidence type="ECO:0000256" key="5">
    <source>
        <dbReference type="ARBA" id="ARBA00022691"/>
    </source>
</evidence>
<protein>
    <recommendedName>
        <fullName evidence="2">caffeoyl-CoA O-methyltransferase</fullName>
        <ecNumber evidence="2">2.1.1.104</ecNumber>
    </recommendedName>
</protein>
<dbReference type="CDD" id="cd02440">
    <property type="entry name" value="AdoMet_MTases"/>
    <property type="match status" value="1"/>
</dbReference>
<dbReference type="InterPro" id="IPR029063">
    <property type="entry name" value="SAM-dependent_MTases_sf"/>
</dbReference>
<dbReference type="GO" id="GO:0032259">
    <property type="term" value="P:methylation"/>
    <property type="evidence" value="ECO:0007669"/>
    <property type="project" value="UniProtKB-KW"/>
</dbReference>
<keyword evidence="3 8" id="KW-0489">Methyltransferase</keyword>
<dbReference type="SUPFAM" id="SSF53335">
    <property type="entry name" value="S-adenosyl-L-methionine-dependent methyltransferases"/>
    <property type="match status" value="1"/>
</dbReference>
<evidence type="ECO:0000313" key="8">
    <source>
        <dbReference type="EMBL" id="BAF46297.1"/>
    </source>
</evidence>
<dbReference type="AlphaFoldDB" id="A2PZD5"/>
<comment type="pathway">
    <text evidence="1">Aromatic compound metabolism; phenylpropanoid biosynthesis.</text>
</comment>
<dbReference type="PANTHER" id="PTHR10509:SF82">
    <property type="entry name" value="CAFFEOYL-COA O-METHYLTRANSFERASE-LIKE"/>
    <property type="match status" value="1"/>
</dbReference>
<organism evidence="8">
    <name type="scientific">Ipomoea nil</name>
    <name type="common">Japanese morning glory</name>
    <name type="synonym">Pharbitis nil</name>
    <dbReference type="NCBI Taxonomy" id="35883"/>
    <lineage>
        <taxon>Eukaryota</taxon>
        <taxon>Viridiplantae</taxon>
        <taxon>Streptophyta</taxon>
        <taxon>Embryophyta</taxon>
        <taxon>Tracheophyta</taxon>
        <taxon>Spermatophyta</taxon>
        <taxon>Magnoliopsida</taxon>
        <taxon>eudicotyledons</taxon>
        <taxon>Gunneridae</taxon>
        <taxon>Pentapetalae</taxon>
        <taxon>asterids</taxon>
        <taxon>lamiids</taxon>
        <taxon>Solanales</taxon>
        <taxon>Convolvulaceae</taxon>
        <taxon>Ipomoeeae</taxon>
        <taxon>Ipomoea</taxon>
    </lineage>
</organism>
<dbReference type="Gene3D" id="3.40.50.150">
    <property type="entry name" value="Vaccinia Virus protein VP39"/>
    <property type="match status" value="1"/>
</dbReference>
<proteinExistence type="evidence at transcript level"/>
<keyword evidence="5" id="KW-0949">S-adenosyl-L-methionine</keyword>
<dbReference type="UniPathway" id="UPA00711"/>
<dbReference type="EMBL" id="AB267815">
    <property type="protein sequence ID" value="BAF46297.1"/>
    <property type="molecule type" value="mRNA"/>
</dbReference>
<sequence>MSMVEKGLLHSEKLYQYVLETSVYPREPEPLKELRAMNADHPSGLMATAPDAAQLISMLLNLLNAKRTIEIGVLTGYSLLLTALNIPDGGKIIAIDRDREAYEYGLPVIKRAGVDHKITFVESDALTALDHLLEDSSNMESVDYAFVDADKVSYKEYHEKLLQLIKVGGIIVYDNTLLGGSVVMPEESVTGWMKPARQSTIEFNAFLASDDRVHISHVPVGDGITICKRLK</sequence>
<reference evidence="8" key="1">
    <citation type="journal article" date="2007" name="Plant Cell Rep.">
        <title>Gene expression in opening and senescing petals of morning glory (Ipomoea nil) flowers.</title>
        <authorList>
            <person name="Yamada T."/>
            <person name="Ichimura K."/>
            <person name="Kanekatsu M."/>
            <person name="van Doorn W.G."/>
        </authorList>
    </citation>
    <scope>NUCLEOTIDE SEQUENCE</scope>
    <source>
        <tissue evidence="8">Petal</tissue>
    </source>
</reference>
<dbReference type="InterPro" id="IPR050362">
    <property type="entry name" value="Cation-dep_OMT"/>
</dbReference>
<dbReference type="PANTHER" id="PTHR10509">
    <property type="entry name" value="O-METHYLTRANSFERASE-RELATED"/>
    <property type="match status" value="1"/>
</dbReference>
<accession>A2PZD5</accession>
<name>A2PZD5_IPONI</name>
<keyword evidence="4 8" id="KW-0808">Transferase</keyword>
<evidence type="ECO:0000256" key="6">
    <source>
        <dbReference type="ARBA" id="ARBA00022733"/>
    </source>
</evidence>
<keyword evidence="6" id="KW-0438">Lignin biosynthesis</keyword>
<evidence type="ECO:0000256" key="3">
    <source>
        <dbReference type="ARBA" id="ARBA00022603"/>
    </source>
</evidence>